<keyword evidence="2" id="KW-1185">Reference proteome</keyword>
<sequence>MKSIPMFHPRVSFSMVRVISTLRSGTCAAPMDLEYRDSVCFRELMTMEIVEILRRPESCPLGQWIFVLSTHRTDQ</sequence>
<protein>
    <submittedName>
        <fullName evidence="1">Uncharacterized protein</fullName>
    </submittedName>
</protein>
<gene>
    <name evidence="1" type="ORF">B0H16DRAFT_1505404</name>
</gene>
<proteinExistence type="predicted"/>
<reference evidence="1" key="1">
    <citation type="submission" date="2023-03" db="EMBL/GenBank/DDBJ databases">
        <title>Massive genome expansion in bonnet fungi (Mycena s.s.) driven by repeated elements and novel gene families across ecological guilds.</title>
        <authorList>
            <consortium name="Lawrence Berkeley National Laboratory"/>
            <person name="Harder C.B."/>
            <person name="Miyauchi S."/>
            <person name="Viragh M."/>
            <person name="Kuo A."/>
            <person name="Thoen E."/>
            <person name="Andreopoulos B."/>
            <person name="Lu D."/>
            <person name="Skrede I."/>
            <person name="Drula E."/>
            <person name="Henrissat B."/>
            <person name="Morin E."/>
            <person name="Kohler A."/>
            <person name="Barry K."/>
            <person name="LaButti K."/>
            <person name="Morin E."/>
            <person name="Salamov A."/>
            <person name="Lipzen A."/>
            <person name="Mereny Z."/>
            <person name="Hegedus B."/>
            <person name="Baldrian P."/>
            <person name="Stursova M."/>
            <person name="Weitz H."/>
            <person name="Taylor A."/>
            <person name="Grigoriev I.V."/>
            <person name="Nagy L.G."/>
            <person name="Martin F."/>
            <person name="Kauserud H."/>
        </authorList>
    </citation>
    <scope>NUCLEOTIDE SEQUENCE</scope>
    <source>
        <strain evidence="1">CBHHK182m</strain>
    </source>
</reference>
<accession>A0AAD7K3H7</accession>
<dbReference type="AlphaFoldDB" id="A0AAD7K3H7"/>
<evidence type="ECO:0000313" key="2">
    <source>
        <dbReference type="Proteomes" id="UP001215598"/>
    </source>
</evidence>
<dbReference type="EMBL" id="JARKIB010000008">
    <property type="protein sequence ID" value="KAJ7777413.1"/>
    <property type="molecule type" value="Genomic_DNA"/>
</dbReference>
<dbReference type="Proteomes" id="UP001215598">
    <property type="component" value="Unassembled WGS sequence"/>
</dbReference>
<organism evidence="1 2">
    <name type="scientific">Mycena metata</name>
    <dbReference type="NCBI Taxonomy" id="1033252"/>
    <lineage>
        <taxon>Eukaryota</taxon>
        <taxon>Fungi</taxon>
        <taxon>Dikarya</taxon>
        <taxon>Basidiomycota</taxon>
        <taxon>Agaricomycotina</taxon>
        <taxon>Agaricomycetes</taxon>
        <taxon>Agaricomycetidae</taxon>
        <taxon>Agaricales</taxon>
        <taxon>Marasmiineae</taxon>
        <taxon>Mycenaceae</taxon>
        <taxon>Mycena</taxon>
    </lineage>
</organism>
<evidence type="ECO:0000313" key="1">
    <source>
        <dbReference type="EMBL" id="KAJ7777413.1"/>
    </source>
</evidence>
<comment type="caution">
    <text evidence="1">The sequence shown here is derived from an EMBL/GenBank/DDBJ whole genome shotgun (WGS) entry which is preliminary data.</text>
</comment>
<name>A0AAD7K3H7_9AGAR</name>